<dbReference type="NCBIfam" id="TIGR02365">
    <property type="entry name" value="dha_L_ycgS"/>
    <property type="match status" value="1"/>
</dbReference>
<dbReference type="PROSITE" id="PS51480">
    <property type="entry name" value="DHAL"/>
    <property type="match status" value="1"/>
</dbReference>
<evidence type="ECO:0000259" key="3">
    <source>
        <dbReference type="PROSITE" id="PS51480"/>
    </source>
</evidence>
<dbReference type="Gene3D" id="1.25.40.340">
    <property type="match status" value="1"/>
</dbReference>
<accession>A0A1H0MTY8</accession>
<protein>
    <submittedName>
        <fullName evidence="4">Dihydroxyacetone kinase DhaL subunit</fullName>
    </submittedName>
</protein>
<dbReference type="PANTHER" id="PTHR28629:SF4">
    <property type="entry name" value="TRIOKINASE_FMN CYCLASE"/>
    <property type="match status" value="1"/>
</dbReference>
<dbReference type="Pfam" id="PF02734">
    <property type="entry name" value="Dak2"/>
    <property type="match status" value="1"/>
</dbReference>
<dbReference type="AlphaFoldDB" id="A0A1H0MTY8"/>
<gene>
    <name evidence="4" type="ORF">SAMN05216347_102467</name>
</gene>
<sequence>MKLETAKRWLVLFYEKIQENVAVLAELDSTMGGDGDHGENMLRGMTAVVNTVEPKEFTSTSDLFKETGMLLLTKVGGVSGTLYGSAFLGMARAEEAGDSLYYDIKEGLVMIQRRGRAEIGDKTMVDVWAPVVEDLKNHQLTPERIDEYILKTALLRAKKGRHAYAADGSLGLVDPGSYSSGLLFKALLEAEENDYV</sequence>
<dbReference type="PANTHER" id="PTHR28629">
    <property type="entry name" value="TRIOKINASE/FMN CYCLASE"/>
    <property type="match status" value="1"/>
</dbReference>
<dbReference type="RefSeq" id="WP_074482201.1">
    <property type="nucleotide sequence ID" value="NZ_FNJK01000002.1"/>
</dbReference>
<dbReference type="InterPro" id="IPR050861">
    <property type="entry name" value="Dihydroxyacetone_Kinase"/>
</dbReference>
<dbReference type="SUPFAM" id="SSF101473">
    <property type="entry name" value="DhaL-like"/>
    <property type="match status" value="1"/>
</dbReference>
<keyword evidence="2 4" id="KW-0418">Kinase</keyword>
<evidence type="ECO:0000313" key="4">
    <source>
        <dbReference type="EMBL" id="SDO83600.1"/>
    </source>
</evidence>
<dbReference type="GO" id="GO:0019563">
    <property type="term" value="P:glycerol catabolic process"/>
    <property type="evidence" value="ECO:0007669"/>
    <property type="project" value="TreeGrafter"/>
</dbReference>
<name>A0A1H0MTY8_STREI</name>
<dbReference type="SMART" id="SM01120">
    <property type="entry name" value="Dak2"/>
    <property type="match status" value="1"/>
</dbReference>
<keyword evidence="1" id="KW-0808">Transferase</keyword>
<dbReference type="GO" id="GO:0004371">
    <property type="term" value="F:glycerone kinase activity"/>
    <property type="evidence" value="ECO:0007669"/>
    <property type="project" value="InterPro"/>
</dbReference>
<evidence type="ECO:0000256" key="2">
    <source>
        <dbReference type="ARBA" id="ARBA00022777"/>
    </source>
</evidence>
<evidence type="ECO:0000313" key="5">
    <source>
        <dbReference type="Proteomes" id="UP000183816"/>
    </source>
</evidence>
<reference evidence="4 5" key="1">
    <citation type="submission" date="2016-10" db="EMBL/GenBank/DDBJ databases">
        <authorList>
            <person name="de Groot N.N."/>
        </authorList>
    </citation>
    <scope>NUCLEOTIDE SEQUENCE [LARGE SCALE GENOMIC DNA]</scope>
    <source>
        <strain evidence="4 5">Sb04</strain>
    </source>
</reference>
<dbReference type="InterPro" id="IPR012737">
    <property type="entry name" value="DhaK_L_YcgS"/>
</dbReference>
<evidence type="ECO:0000256" key="1">
    <source>
        <dbReference type="ARBA" id="ARBA00022679"/>
    </source>
</evidence>
<dbReference type="OrthoDB" id="9800291at2"/>
<proteinExistence type="predicted"/>
<feature type="domain" description="DhaL" evidence="3">
    <location>
        <begin position="4"/>
        <end position="189"/>
    </location>
</feature>
<dbReference type="EMBL" id="FNJK01000002">
    <property type="protein sequence ID" value="SDO83600.1"/>
    <property type="molecule type" value="Genomic_DNA"/>
</dbReference>
<dbReference type="Proteomes" id="UP000183816">
    <property type="component" value="Unassembled WGS sequence"/>
</dbReference>
<organism evidence="4 5">
    <name type="scientific">Streptococcus equinus</name>
    <name type="common">Streptococcus bovis</name>
    <dbReference type="NCBI Taxonomy" id="1335"/>
    <lineage>
        <taxon>Bacteria</taxon>
        <taxon>Bacillati</taxon>
        <taxon>Bacillota</taxon>
        <taxon>Bacilli</taxon>
        <taxon>Lactobacillales</taxon>
        <taxon>Streptococcaceae</taxon>
        <taxon>Streptococcus</taxon>
    </lineage>
</organism>
<dbReference type="InterPro" id="IPR004007">
    <property type="entry name" value="DhaL_dom"/>
</dbReference>
<dbReference type="InterPro" id="IPR036117">
    <property type="entry name" value="DhaL_dom_sf"/>
</dbReference>
<dbReference type="GO" id="GO:0005829">
    <property type="term" value="C:cytosol"/>
    <property type="evidence" value="ECO:0007669"/>
    <property type="project" value="TreeGrafter"/>
</dbReference>